<name>F6I467_VITVI</name>
<evidence type="ECO:0000313" key="1">
    <source>
        <dbReference type="EMBL" id="CCB61647.1"/>
    </source>
</evidence>
<dbReference type="Proteomes" id="UP000009183">
    <property type="component" value="Chromosome 18"/>
</dbReference>
<evidence type="ECO:0000313" key="2">
    <source>
        <dbReference type="Proteomes" id="UP000009183"/>
    </source>
</evidence>
<dbReference type="PaxDb" id="29760-VIT_18s0041g01690.t01"/>
<reference evidence="2" key="1">
    <citation type="journal article" date="2007" name="Nature">
        <title>The grapevine genome sequence suggests ancestral hexaploidization in major angiosperm phyla.</title>
        <authorList>
            <consortium name="The French-Italian Public Consortium for Grapevine Genome Characterization."/>
            <person name="Jaillon O."/>
            <person name="Aury J.-M."/>
            <person name="Noel B."/>
            <person name="Policriti A."/>
            <person name="Clepet C."/>
            <person name="Casagrande A."/>
            <person name="Choisne N."/>
            <person name="Aubourg S."/>
            <person name="Vitulo N."/>
            <person name="Jubin C."/>
            <person name="Vezzi A."/>
            <person name="Legeai F."/>
            <person name="Hugueney P."/>
            <person name="Dasilva C."/>
            <person name="Horner D."/>
            <person name="Mica E."/>
            <person name="Jublot D."/>
            <person name="Poulain J."/>
            <person name="Bruyere C."/>
            <person name="Billault A."/>
            <person name="Segurens B."/>
            <person name="Gouyvenoux M."/>
            <person name="Ugarte E."/>
            <person name="Cattonaro F."/>
            <person name="Anthouard V."/>
            <person name="Vico V."/>
            <person name="Del Fabbro C."/>
            <person name="Alaux M."/>
            <person name="Di Gaspero G."/>
            <person name="Dumas V."/>
            <person name="Felice N."/>
            <person name="Paillard S."/>
            <person name="Juman I."/>
            <person name="Moroldo M."/>
            <person name="Scalabrin S."/>
            <person name="Canaguier A."/>
            <person name="Le Clainche I."/>
            <person name="Malacrida G."/>
            <person name="Durand E."/>
            <person name="Pesole G."/>
            <person name="Laucou V."/>
            <person name="Chatelet P."/>
            <person name="Merdinoglu D."/>
            <person name="Delledonne M."/>
            <person name="Pezzotti M."/>
            <person name="Lecharny A."/>
            <person name="Scarpelli C."/>
            <person name="Artiguenave F."/>
            <person name="Pe M.E."/>
            <person name="Valle G."/>
            <person name="Morgante M."/>
            <person name="Caboche M."/>
            <person name="Adam-Blondon A.-F."/>
            <person name="Weissenbach J."/>
            <person name="Quetier F."/>
            <person name="Wincker P."/>
        </authorList>
    </citation>
    <scope>NUCLEOTIDE SEQUENCE [LARGE SCALE GENOMIC DNA]</scope>
    <source>
        <strain evidence="2">cv. Pinot noir / PN40024</strain>
    </source>
</reference>
<dbReference type="EMBL" id="FN596744">
    <property type="protein sequence ID" value="CCB61647.1"/>
    <property type="molecule type" value="Genomic_DNA"/>
</dbReference>
<accession>F6I467</accession>
<dbReference type="HOGENOM" id="CLU_3400218_0_0_1"/>
<dbReference type="InParanoid" id="F6I467"/>
<dbReference type="AlphaFoldDB" id="F6I467"/>
<proteinExistence type="predicted"/>
<keyword evidence="2" id="KW-1185">Reference proteome</keyword>
<sequence>MVPDAYKVLDKIRTFSGNRPSLSLLLPSLDA</sequence>
<gene>
    <name evidence="1" type="ordered locus">VIT_18s0041g01690</name>
</gene>
<organism evidence="1 2">
    <name type="scientific">Vitis vinifera</name>
    <name type="common">Grape</name>
    <dbReference type="NCBI Taxonomy" id="29760"/>
    <lineage>
        <taxon>Eukaryota</taxon>
        <taxon>Viridiplantae</taxon>
        <taxon>Streptophyta</taxon>
        <taxon>Embryophyta</taxon>
        <taxon>Tracheophyta</taxon>
        <taxon>Spermatophyta</taxon>
        <taxon>Magnoliopsida</taxon>
        <taxon>eudicotyledons</taxon>
        <taxon>Gunneridae</taxon>
        <taxon>Pentapetalae</taxon>
        <taxon>rosids</taxon>
        <taxon>Vitales</taxon>
        <taxon>Vitaceae</taxon>
        <taxon>Viteae</taxon>
        <taxon>Vitis</taxon>
    </lineage>
</organism>
<protein>
    <submittedName>
        <fullName evidence="1">Uncharacterized protein</fullName>
    </submittedName>
</protein>